<dbReference type="Gene3D" id="1.20.120.400">
    <property type="entry name" value="Nickel-containing superoxide dismutase"/>
    <property type="match status" value="1"/>
</dbReference>
<dbReference type="InterPro" id="IPR036502">
    <property type="entry name" value="NiSOD_sf"/>
</dbReference>
<name>A0A094Q8P0_9ZZZZ</name>
<comment type="caution">
    <text evidence="1">The sequence shown here is derived from an EMBL/GenBank/DDBJ whole genome shotgun (WGS) entry which is preliminary data.</text>
</comment>
<dbReference type="GO" id="GO:0016151">
    <property type="term" value="F:nickel cation binding"/>
    <property type="evidence" value="ECO:0007669"/>
    <property type="project" value="InterPro"/>
</dbReference>
<accession>A0A094Q8P0</accession>
<dbReference type="GO" id="GO:0004784">
    <property type="term" value="F:superoxide dismutase activity"/>
    <property type="evidence" value="ECO:0007669"/>
    <property type="project" value="InterPro"/>
</dbReference>
<gene>
    <name evidence="1" type="ORF">GM50_1040</name>
</gene>
<dbReference type="AlphaFoldDB" id="A0A094Q8P0"/>
<dbReference type="SUPFAM" id="SSF109770">
    <property type="entry name" value="Nickel-containing superoxide dismutase, NiSOD"/>
    <property type="match status" value="1"/>
</dbReference>
<protein>
    <recommendedName>
        <fullName evidence="2">Superoxide dismutase</fullName>
    </recommendedName>
</protein>
<evidence type="ECO:0008006" key="2">
    <source>
        <dbReference type="Google" id="ProtNLM"/>
    </source>
</evidence>
<dbReference type="EMBL" id="JNSK01000002">
    <property type="protein sequence ID" value="KGA20580.1"/>
    <property type="molecule type" value="Genomic_DNA"/>
</dbReference>
<dbReference type="NCBIfam" id="TIGR02753">
    <property type="entry name" value="sodN"/>
    <property type="match status" value="1"/>
</dbReference>
<dbReference type="Pfam" id="PF09055">
    <property type="entry name" value="Sod_Ni"/>
    <property type="match status" value="1"/>
</dbReference>
<organism evidence="1">
    <name type="scientific">freshwater metagenome</name>
    <dbReference type="NCBI Taxonomy" id="449393"/>
    <lineage>
        <taxon>unclassified sequences</taxon>
        <taxon>metagenomes</taxon>
        <taxon>ecological metagenomes</taxon>
    </lineage>
</organism>
<dbReference type="InterPro" id="IPR014123">
    <property type="entry name" value="Superoxide_dismutase_Ni-type"/>
</dbReference>
<sequence>MRFIKSEAAWARESRGRRRTISWPTWIRIRGEYQTNNQSPSLKVGAIECPETLTVPNLLTNSSLAHKLFAYIREKRHRNSALEGEKLMKLFQPKTVVLAHCDLPCGVYDPAQAKIEALSVKACMEKYAASSDADFKSRSVAIKEERSHQVKEHLWVLWTDYFKPNHFEAYPQLHTLFNDATKLAGAAGTKGTNDVAVADKLIAKIDEIAEIFWATKK</sequence>
<evidence type="ECO:0000313" key="1">
    <source>
        <dbReference type="EMBL" id="KGA20580.1"/>
    </source>
</evidence>
<reference evidence="1" key="1">
    <citation type="submission" date="2014-05" db="EMBL/GenBank/DDBJ databases">
        <title>Key roles for freshwater Actinobacteria revealed by deep metagenomic sequencing.</title>
        <authorList>
            <person name="Ghai R."/>
            <person name="Mizuno C.M."/>
            <person name="Picazo A."/>
            <person name="Camacho A."/>
            <person name="Rodriguez-Valera F."/>
        </authorList>
    </citation>
    <scope>NUCLEOTIDE SEQUENCE</scope>
</reference>
<proteinExistence type="predicted"/>